<evidence type="ECO:0008006" key="3">
    <source>
        <dbReference type="Google" id="ProtNLM"/>
    </source>
</evidence>
<dbReference type="eggNOG" id="COG2273">
    <property type="taxonomic scope" value="Bacteria"/>
</dbReference>
<sequence length="527" mass="57990">MKKHIYILWLSIITVFTVGCSEDEGLQEVSIAAPSNVEAKVTLSQDNSGNVEVLPSAENANTFFIDYGDGSPVSDTLSSGETFSHIYSEGNFDLIIVALNVSGKTTKLIKPVEISFLPPENLEVVIENDNIQSKTVNVTVNADFASSFEVDFGEDGNDSILIGNIEETVSFTYQEVGFYTITLVVSGSSSESTTFVEEGFEVTEVLQPVVAAPTPTTPAPNVIAIYSDAYTPITVNEFPTEWSNTGFEEIQVEGDNIVKYSNLAFTGIVTDYENPTNLTNMDFVHFDYWSTDATALSFKLVNTALNPVQEDIESAGSIVLGEWVSVDIPLDDFDMDRSQVTQLLFDTLGNLSTVFIDNIYFYTDAPTEPLLPAPEPTVDAANVISIYSDTYTSITTTEFPTPWSGSGFEEVQIEGNNTIRYFDLDFTGIVTDYDNPTDLTAMTHLHFDYWTPDAQGLGIKLVNTALDPLQEDLASVGDVSLGQWVSVDIPLADFDMDRSQVTQLIFDNLVEDDASITVYIDNFYFYN</sequence>
<name>K4IF22_PSYTT</name>
<reference evidence="1" key="2">
    <citation type="submission" date="2012-09" db="EMBL/GenBank/DDBJ databases">
        <title>The complete sequence of Psychroflexus torquis an extreme psychrophile from sea-ice that is stimulated by light.</title>
        <authorList>
            <person name="Feng S."/>
            <person name="Powell S.M."/>
            <person name="Bowman J.P."/>
        </authorList>
    </citation>
    <scope>NUCLEOTIDE SEQUENCE [LARGE SCALE GENOMIC DNA]</scope>
    <source>
        <strain evidence="1">ATCC 700755</strain>
    </source>
</reference>
<dbReference type="RefSeq" id="WP_015024042.1">
    <property type="nucleotide sequence ID" value="NC_018721.1"/>
</dbReference>
<dbReference type="KEGG" id="ptq:P700755_001558"/>
<dbReference type="InterPro" id="IPR008979">
    <property type="entry name" value="Galactose-bd-like_sf"/>
</dbReference>
<dbReference type="InterPro" id="IPR013783">
    <property type="entry name" value="Ig-like_fold"/>
</dbReference>
<evidence type="ECO:0000313" key="2">
    <source>
        <dbReference type="Proteomes" id="UP000008514"/>
    </source>
</evidence>
<dbReference type="OrthoDB" id="5381604at2"/>
<keyword evidence="2" id="KW-1185">Reference proteome</keyword>
<dbReference type="PROSITE" id="PS51257">
    <property type="entry name" value="PROKAR_LIPOPROTEIN"/>
    <property type="match status" value="1"/>
</dbReference>
<evidence type="ECO:0000313" key="1">
    <source>
        <dbReference type="EMBL" id="AFU68443.1"/>
    </source>
</evidence>
<dbReference type="Proteomes" id="UP000008514">
    <property type="component" value="Chromosome"/>
</dbReference>
<dbReference type="CDD" id="cd00146">
    <property type="entry name" value="PKD"/>
    <property type="match status" value="1"/>
</dbReference>
<reference evidence="1" key="1">
    <citation type="submission" date="2006-03" db="EMBL/GenBank/DDBJ databases">
        <authorList>
            <person name="Bowman J."/>
            <person name="Ferriera S."/>
            <person name="Johnson J."/>
            <person name="Kravitz S."/>
            <person name="Halpern A."/>
            <person name="Remington K."/>
            <person name="Beeson K."/>
            <person name="Tran B."/>
            <person name="Rogers Y.-H."/>
            <person name="Friedman R."/>
            <person name="Venter J.C."/>
        </authorList>
    </citation>
    <scope>NUCLEOTIDE SEQUENCE [LARGE SCALE GENOMIC DNA]</scope>
    <source>
        <strain evidence="1">ATCC 700755</strain>
    </source>
</reference>
<dbReference type="Gene3D" id="2.60.120.430">
    <property type="entry name" value="Galactose-binding lectin"/>
    <property type="match status" value="2"/>
</dbReference>
<protein>
    <recommendedName>
        <fullName evidence="3">PKD domain-containing protein</fullName>
    </recommendedName>
</protein>
<dbReference type="STRING" id="313595.P700755_001558"/>
<gene>
    <name evidence="1" type="ordered locus">P700755_001558</name>
</gene>
<dbReference type="EMBL" id="CP003879">
    <property type="protein sequence ID" value="AFU68443.1"/>
    <property type="molecule type" value="Genomic_DNA"/>
</dbReference>
<dbReference type="Gene3D" id="2.60.40.10">
    <property type="entry name" value="Immunoglobulins"/>
    <property type="match status" value="1"/>
</dbReference>
<dbReference type="InterPro" id="IPR035986">
    <property type="entry name" value="PKD_dom_sf"/>
</dbReference>
<dbReference type="SUPFAM" id="SSF49299">
    <property type="entry name" value="PKD domain"/>
    <property type="match status" value="1"/>
</dbReference>
<organism evidence="1 2">
    <name type="scientific">Psychroflexus torquis (strain ATCC 700755 / CIP 106069 / ACAM 623)</name>
    <dbReference type="NCBI Taxonomy" id="313595"/>
    <lineage>
        <taxon>Bacteria</taxon>
        <taxon>Pseudomonadati</taxon>
        <taxon>Bacteroidota</taxon>
        <taxon>Flavobacteriia</taxon>
        <taxon>Flavobacteriales</taxon>
        <taxon>Flavobacteriaceae</taxon>
        <taxon>Psychroflexus</taxon>
    </lineage>
</organism>
<dbReference type="SUPFAM" id="SSF49785">
    <property type="entry name" value="Galactose-binding domain-like"/>
    <property type="match status" value="2"/>
</dbReference>
<proteinExistence type="predicted"/>
<dbReference type="HOGENOM" id="CLU_022871_0_0_10"/>
<dbReference type="AlphaFoldDB" id="K4IF22"/>
<accession>K4IF22</accession>
<dbReference type="eggNOG" id="COG3291">
    <property type="taxonomic scope" value="Bacteria"/>
</dbReference>